<dbReference type="GO" id="GO:0000976">
    <property type="term" value="F:transcription cis-regulatory region binding"/>
    <property type="evidence" value="ECO:0007669"/>
    <property type="project" value="TreeGrafter"/>
</dbReference>
<sequence length="354" mass="37606">MARRPTVYDVAERAGVSITTVSFAFHQPERVRAQTRQTVIDAARELGYVPSGNARGLARGRTGALGLYAFDLMISDADAGAPADVPGEEDVADLDPRTFPLYVDEVERGFALECHEGGRTLLLASGAPNGSAVYDIAGRVDGLAIFPGTHSLDAVRSIARSIPLVAFSTPPMDTSVSHVSVDNRAGMVRVVEHLWTAHGVRDIAFVGDGALYDFRERLEGFREAMAFRAAGAVEPAGREGLTTADWAASLADLVASDRLPAALVCQSDQVALVVLDLLAESGVDVPGRVRVTGFDGILAGRLSRPTLTTVRQPFEQMGRLAARLLAARVANPRGEPEFSVLPTRLLARESCGCG</sequence>
<name>A0A3N2D1H6_9MICO</name>
<dbReference type="EMBL" id="RKHQ01000002">
    <property type="protein sequence ID" value="ROR93629.1"/>
    <property type="molecule type" value="Genomic_DNA"/>
</dbReference>
<evidence type="ECO:0000313" key="5">
    <source>
        <dbReference type="EMBL" id="ROR93629.1"/>
    </source>
</evidence>
<dbReference type="Pfam" id="PF13377">
    <property type="entry name" value="Peripla_BP_3"/>
    <property type="match status" value="1"/>
</dbReference>
<dbReference type="AlphaFoldDB" id="A0A3N2D1H6"/>
<feature type="domain" description="HTH lacI-type" evidence="4">
    <location>
        <begin position="5"/>
        <end position="59"/>
    </location>
</feature>
<proteinExistence type="predicted"/>
<keyword evidence="2" id="KW-0238">DNA-binding</keyword>
<protein>
    <submittedName>
        <fullName evidence="5">LacI family transcriptional regulator</fullName>
    </submittedName>
</protein>
<dbReference type="RefSeq" id="WP_123740563.1">
    <property type="nucleotide sequence ID" value="NZ_RKHQ01000002.1"/>
</dbReference>
<evidence type="ECO:0000313" key="6">
    <source>
        <dbReference type="Proteomes" id="UP000275356"/>
    </source>
</evidence>
<evidence type="ECO:0000256" key="1">
    <source>
        <dbReference type="ARBA" id="ARBA00023015"/>
    </source>
</evidence>
<dbReference type="CDD" id="cd01392">
    <property type="entry name" value="HTH_LacI"/>
    <property type="match status" value="1"/>
</dbReference>
<gene>
    <name evidence="5" type="ORF">EDD28_3051</name>
</gene>
<dbReference type="GO" id="GO:0003700">
    <property type="term" value="F:DNA-binding transcription factor activity"/>
    <property type="evidence" value="ECO:0007669"/>
    <property type="project" value="TreeGrafter"/>
</dbReference>
<dbReference type="InterPro" id="IPR028082">
    <property type="entry name" value="Peripla_BP_I"/>
</dbReference>
<reference evidence="5 6" key="1">
    <citation type="submission" date="2018-11" db="EMBL/GenBank/DDBJ databases">
        <title>Sequencing the genomes of 1000 actinobacteria strains.</title>
        <authorList>
            <person name="Klenk H.-P."/>
        </authorList>
    </citation>
    <scope>NUCLEOTIDE SEQUENCE [LARGE SCALE GENOMIC DNA]</scope>
    <source>
        <strain evidence="5 6">DSM 13521</strain>
    </source>
</reference>
<dbReference type="Gene3D" id="3.40.50.2300">
    <property type="match status" value="2"/>
</dbReference>
<dbReference type="Pfam" id="PF00356">
    <property type="entry name" value="LacI"/>
    <property type="match status" value="1"/>
</dbReference>
<dbReference type="InterPro" id="IPR010982">
    <property type="entry name" value="Lambda_DNA-bd_dom_sf"/>
</dbReference>
<comment type="caution">
    <text evidence="5">The sequence shown here is derived from an EMBL/GenBank/DDBJ whole genome shotgun (WGS) entry which is preliminary data.</text>
</comment>
<dbReference type="SUPFAM" id="SSF53822">
    <property type="entry name" value="Periplasmic binding protein-like I"/>
    <property type="match status" value="1"/>
</dbReference>
<organism evidence="5 6">
    <name type="scientific">Salana multivorans</name>
    <dbReference type="NCBI Taxonomy" id="120377"/>
    <lineage>
        <taxon>Bacteria</taxon>
        <taxon>Bacillati</taxon>
        <taxon>Actinomycetota</taxon>
        <taxon>Actinomycetes</taxon>
        <taxon>Micrococcales</taxon>
        <taxon>Beutenbergiaceae</taxon>
        <taxon>Salana</taxon>
    </lineage>
</organism>
<keyword evidence="6" id="KW-1185">Reference proteome</keyword>
<evidence type="ECO:0000256" key="3">
    <source>
        <dbReference type="ARBA" id="ARBA00023163"/>
    </source>
</evidence>
<dbReference type="InterPro" id="IPR000843">
    <property type="entry name" value="HTH_LacI"/>
</dbReference>
<dbReference type="SUPFAM" id="SSF47413">
    <property type="entry name" value="lambda repressor-like DNA-binding domains"/>
    <property type="match status" value="1"/>
</dbReference>
<dbReference type="CDD" id="cd06267">
    <property type="entry name" value="PBP1_LacI_sugar_binding-like"/>
    <property type="match status" value="1"/>
</dbReference>
<dbReference type="InterPro" id="IPR046335">
    <property type="entry name" value="LacI/GalR-like_sensor"/>
</dbReference>
<accession>A0A3N2D1H6</accession>
<evidence type="ECO:0000256" key="2">
    <source>
        <dbReference type="ARBA" id="ARBA00023125"/>
    </source>
</evidence>
<dbReference type="SMART" id="SM00354">
    <property type="entry name" value="HTH_LACI"/>
    <property type="match status" value="1"/>
</dbReference>
<keyword evidence="1" id="KW-0805">Transcription regulation</keyword>
<dbReference type="PANTHER" id="PTHR30146">
    <property type="entry name" value="LACI-RELATED TRANSCRIPTIONAL REPRESSOR"/>
    <property type="match status" value="1"/>
</dbReference>
<dbReference type="OrthoDB" id="4268837at2"/>
<dbReference type="Proteomes" id="UP000275356">
    <property type="component" value="Unassembled WGS sequence"/>
</dbReference>
<dbReference type="PROSITE" id="PS50932">
    <property type="entry name" value="HTH_LACI_2"/>
    <property type="match status" value="1"/>
</dbReference>
<evidence type="ECO:0000259" key="4">
    <source>
        <dbReference type="PROSITE" id="PS50932"/>
    </source>
</evidence>
<dbReference type="Gene3D" id="1.10.260.40">
    <property type="entry name" value="lambda repressor-like DNA-binding domains"/>
    <property type="match status" value="1"/>
</dbReference>
<dbReference type="PANTHER" id="PTHR30146:SF138">
    <property type="entry name" value="TRANSCRIPTIONAL REGULATORY PROTEIN"/>
    <property type="match status" value="1"/>
</dbReference>
<keyword evidence="3" id="KW-0804">Transcription</keyword>